<evidence type="ECO:0000313" key="15">
    <source>
        <dbReference type="EMBL" id="MBW4658904.1"/>
    </source>
</evidence>
<evidence type="ECO:0000256" key="2">
    <source>
        <dbReference type="ARBA" id="ARBA00004141"/>
    </source>
</evidence>
<keyword evidence="12" id="KW-0275">Fatty acid biosynthesis</keyword>
<organism evidence="15 16">
    <name type="scientific">Drouetiella hepatica Uher 2000/2452</name>
    <dbReference type="NCBI Taxonomy" id="904376"/>
    <lineage>
        <taxon>Bacteria</taxon>
        <taxon>Bacillati</taxon>
        <taxon>Cyanobacteriota</taxon>
        <taxon>Cyanophyceae</taxon>
        <taxon>Oculatellales</taxon>
        <taxon>Oculatellaceae</taxon>
        <taxon>Drouetiella</taxon>
    </lineage>
</organism>
<name>A0A951QAA7_9CYAN</name>
<proteinExistence type="inferred from homology"/>
<evidence type="ECO:0000256" key="12">
    <source>
        <dbReference type="ARBA" id="ARBA00023160"/>
    </source>
</evidence>
<dbReference type="CDD" id="cd03505">
    <property type="entry name" value="Delta9-FADS-like"/>
    <property type="match status" value="1"/>
</dbReference>
<keyword evidence="6" id="KW-0276">Fatty acid metabolism</keyword>
<keyword evidence="7 13" id="KW-1133">Transmembrane helix</keyword>
<comment type="subcellular location">
    <subcellularLocation>
        <location evidence="2">Membrane</location>
        <topology evidence="2">Multi-pass membrane protein</topology>
    </subcellularLocation>
</comment>
<feature type="transmembrane region" description="Helical" evidence="13">
    <location>
        <begin position="166"/>
        <end position="187"/>
    </location>
</feature>
<dbReference type="EC" id="1.14.19.-" evidence="15"/>
<keyword evidence="8 15" id="KW-0560">Oxidoreductase</keyword>
<evidence type="ECO:0000259" key="14">
    <source>
        <dbReference type="Pfam" id="PF00487"/>
    </source>
</evidence>
<evidence type="ECO:0000313" key="16">
    <source>
        <dbReference type="Proteomes" id="UP000757435"/>
    </source>
</evidence>
<dbReference type="AlphaFoldDB" id="A0A951QAA7"/>
<reference evidence="15" key="2">
    <citation type="journal article" date="2022" name="Microbiol. Resour. Announc.">
        <title>Metagenome Sequencing to Explore Phylogenomics of Terrestrial Cyanobacteria.</title>
        <authorList>
            <person name="Ward R.D."/>
            <person name="Stajich J.E."/>
            <person name="Johansen J.R."/>
            <person name="Huntemann M."/>
            <person name="Clum A."/>
            <person name="Foster B."/>
            <person name="Foster B."/>
            <person name="Roux S."/>
            <person name="Palaniappan K."/>
            <person name="Varghese N."/>
            <person name="Mukherjee S."/>
            <person name="Reddy T.B.K."/>
            <person name="Daum C."/>
            <person name="Copeland A."/>
            <person name="Chen I.A."/>
            <person name="Ivanova N.N."/>
            <person name="Kyrpides N.C."/>
            <person name="Shapiro N."/>
            <person name="Eloe-Fadrosh E.A."/>
            <person name="Pietrasiak N."/>
        </authorList>
    </citation>
    <scope>NUCLEOTIDE SEQUENCE</scope>
    <source>
        <strain evidence="15">UHER 2000/2452</strain>
    </source>
</reference>
<evidence type="ECO:0000256" key="7">
    <source>
        <dbReference type="ARBA" id="ARBA00022989"/>
    </source>
</evidence>
<evidence type="ECO:0000256" key="6">
    <source>
        <dbReference type="ARBA" id="ARBA00022832"/>
    </source>
</evidence>
<keyword evidence="9" id="KW-0408">Iron</keyword>
<dbReference type="GO" id="GO:0006633">
    <property type="term" value="P:fatty acid biosynthetic process"/>
    <property type="evidence" value="ECO:0007669"/>
    <property type="project" value="UniProtKB-KW"/>
</dbReference>
<evidence type="ECO:0000256" key="3">
    <source>
        <dbReference type="ARBA" id="ARBA00008749"/>
    </source>
</evidence>
<feature type="domain" description="Fatty acid desaturase" evidence="14">
    <location>
        <begin position="38"/>
        <end position="236"/>
    </location>
</feature>
<dbReference type="PRINTS" id="PR00075">
    <property type="entry name" value="FACDDSATRASE"/>
</dbReference>
<protein>
    <submittedName>
        <fullName evidence="15">Fatty acid desaturase</fullName>
        <ecNumber evidence="15">1.14.19.-</ecNumber>
    </submittedName>
</protein>
<gene>
    <name evidence="15" type="ORF">KME15_09530</name>
</gene>
<evidence type="ECO:0000256" key="11">
    <source>
        <dbReference type="ARBA" id="ARBA00023136"/>
    </source>
</evidence>
<keyword evidence="5 13" id="KW-0812">Transmembrane</keyword>
<reference evidence="15" key="1">
    <citation type="submission" date="2021-05" db="EMBL/GenBank/DDBJ databases">
        <authorList>
            <person name="Pietrasiak N."/>
            <person name="Ward R."/>
            <person name="Stajich J.E."/>
            <person name="Kurbessoian T."/>
        </authorList>
    </citation>
    <scope>NUCLEOTIDE SEQUENCE</scope>
    <source>
        <strain evidence="15">UHER 2000/2452</strain>
    </source>
</reference>
<sequence>MSNPSLTLDTPRPRWHVIFFTVVLHLAALLAFFPGNFSWAAVGVALFLHWLTIGLGISLGFHRLASHRSFKVPKWLEYFLILCGTLSGQGGVLGWVGYHRAHHLYTDKAADPHNSNEGLWWSHISWLMHTVPTKGELPRLTKDIANDRFYQFCHNQYIPLQGVLAVILYLIGGMPFLVWGVFVRLFLGFHCTCFVNSVCHKFGYRSHETGDRSTNCWWVSLLTYGEGWHNNHHAAQSSARYGYQWWEIDVTWLTIRLLQAVGLATHVKGAKVG</sequence>
<feature type="transmembrane region" description="Helical" evidence="13">
    <location>
        <begin position="15"/>
        <end position="33"/>
    </location>
</feature>
<keyword evidence="11 13" id="KW-0472">Membrane</keyword>
<dbReference type="PANTHER" id="PTHR11351:SF31">
    <property type="entry name" value="DESATURASE 1, ISOFORM A-RELATED"/>
    <property type="match status" value="1"/>
</dbReference>
<feature type="transmembrane region" description="Helical" evidence="13">
    <location>
        <begin position="39"/>
        <end position="64"/>
    </location>
</feature>
<accession>A0A951QAA7</accession>
<keyword evidence="10" id="KW-0443">Lipid metabolism</keyword>
<evidence type="ECO:0000256" key="5">
    <source>
        <dbReference type="ARBA" id="ARBA00022692"/>
    </source>
</evidence>
<evidence type="ECO:0000256" key="10">
    <source>
        <dbReference type="ARBA" id="ARBA00023098"/>
    </source>
</evidence>
<evidence type="ECO:0000256" key="13">
    <source>
        <dbReference type="SAM" id="Phobius"/>
    </source>
</evidence>
<dbReference type="Proteomes" id="UP000757435">
    <property type="component" value="Unassembled WGS sequence"/>
</dbReference>
<evidence type="ECO:0000256" key="9">
    <source>
        <dbReference type="ARBA" id="ARBA00023004"/>
    </source>
</evidence>
<evidence type="ECO:0000256" key="1">
    <source>
        <dbReference type="ARBA" id="ARBA00001954"/>
    </source>
</evidence>
<dbReference type="InterPro" id="IPR005804">
    <property type="entry name" value="FA_desaturase_dom"/>
</dbReference>
<dbReference type="Pfam" id="PF00487">
    <property type="entry name" value="FA_desaturase"/>
    <property type="match status" value="1"/>
</dbReference>
<dbReference type="GO" id="GO:0016020">
    <property type="term" value="C:membrane"/>
    <property type="evidence" value="ECO:0007669"/>
    <property type="project" value="UniProtKB-SubCell"/>
</dbReference>
<comment type="cofactor">
    <cofactor evidence="1">
        <name>Fe(2+)</name>
        <dbReference type="ChEBI" id="CHEBI:29033"/>
    </cofactor>
</comment>
<dbReference type="InterPro" id="IPR015876">
    <property type="entry name" value="Acyl-CoA_DS"/>
</dbReference>
<dbReference type="GO" id="GO:0016717">
    <property type="term" value="F:oxidoreductase activity, acting on paired donors, with oxidation of a pair of donors resulting in the reduction of molecular oxygen to two molecules of water"/>
    <property type="evidence" value="ECO:0007669"/>
    <property type="project" value="InterPro"/>
</dbReference>
<comment type="similarity">
    <text evidence="3">Belongs to the fatty acid desaturase type 2 family.</text>
</comment>
<keyword evidence="4" id="KW-0444">Lipid biosynthesis</keyword>
<dbReference type="PANTHER" id="PTHR11351">
    <property type="entry name" value="ACYL-COA DESATURASE"/>
    <property type="match status" value="1"/>
</dbReference>
<dbReference type="EMBL" id="JAHHHD010000008">
    <property type="protein sequence ID" value="MBW4658904.1"/>
    <property type="molecule type" value="Genomic_DNA"/>
</dbReference>
<feature type="transmembrane region" description="Helical" evidence="13">
    <location>
        <begin position="76"/>
        <end position="98"/>
    </location>
</feature>
<comment type="caution">
    <text evidence="15">The sequence shown here is derived from an EMBL/GenBank/DDBJ whole genome shotgun (WGS) entry which is preliminary data.</text>
</comment>
<evidence type="ECO:0000256" key="8">
    <source>
        <dbReference type="ARBA" id="ARBA00023002"/>
    </source>
</evidence>
<evidence type="ECO:0000256" key="4">
    <source>
        <dbReference type="ARBA" id="ARBA00022516"/>
    </source>
</evidence>